<accession>A0A345D9B3</accession>
<reference evidence="3" key="1">
    <citation type="submission" date="2018-07" db="EMBL/GenBank/DDBJ databases">
        <authorList>
            <person name="Kim H."/>
        </authorList>
    </citation>
    <scope>NUCLEOTIDE SEQUENCE [LARGE SCALE GENOMIC DNA]</scope>
    <source>
        <strain evidence="3">F02</strain>
    </source>
</reference>
<dbReference type="PIRSF" id="PIRSF028162">
    <property type="entry name" value="BcbE_prd"/>
    <property type="match status" value="1"/>
</dbReference>
<sequence length="241" mass="27575">MINILIPMAAKNQFFPESEYPYPRFLIEFNGKTMIEHVLNNLSKIADEVQFIFIINEDDCKKFHLDNILGLLTNHTCTIIKINRETRGAACSALLAIEHINNATPLIISNADQIFDVDLKDAIKHFETHSGGVVCFESIHPRWSYARIDSKGTITETSEKRPISKNAIAGFYYFSQGRDFVSSAMQMIKKDASVNGHFFIAPVVNEMVLSDNKMTTYSIPNDRYHTFYTPSKIHEFERDQQ</sequence>
<dbReference type="SUPFAM" id="SSF53448">
    <property type="entry name" value="Nucleotide-diphospho-sugar transferases"/>
    <property type="match status" value="1"/>
</dbReference>
<dbReference type="OrthoDB" id="9788272at2"/>
<dbReference type="Pfam" id="PF00483">
    <property type="entry name" value="NTP_transferase"/>
    <property type="match status" value="1"/>
</dbReference>
<dbReference type="KEGG" id="hyf:DTO96_100667"/>
<dbReference type="InterPro" id="IPR005835">
    <property type="entry name" value="NTP_transferase_dom"/>
</dbReference>
<organism evidence="2 3">
    <name type="scientific">Ephemeroptericola cinctiostellae</name>
    <dbReference type="NCBI Taxonomy" id="2268024"/>
    <lineage>
        <taxon>Bacteria</taxon>
        <taxon>Pseudomonadati</taxon>
        <taxon>Pseudomonadota</taxon>
        <taxon>Betaproteobacteria</taxon>
        <taxon>Burkholderiales</taxon>
        <taxon>Burkholderiaceae</taxon>
        <taxon>Ephemeroptericola</taxon>
    </lineage>
</organism>
<dbReference type="Gene3D" id="3.90.550.10">
    <property type="entry name" value="Spore Coat Polysaccharide Biosynthesis Protein SpsA, Chain A"/>
    <property type="match status" value="1"/>
</dbReference>
<evidence type="ECO:0000313" key="2">
    <source>
        <dbReference type="EMBL" id="AXF84951.1"/>
    </source>
</evidence>
<dbReference type="InterPro" id="IPR016873">
    <property type="entry name" value="Caps_polysacc_synth_BcbE_prd"/>
</dbReference>
<dbReference type="RefSeq" id="WP_114562201.1">
    <property type="nucleotide sequence ID" value="NZ_CP031124.1"/>
</dbReference>
<feature type="domain" description="Nucleotidyl transferase" evidence="1">
    <location>
        <begin position="26"/>
        <end position="177"/>
    </location>
</feature>
<proteinExistence type="predicted"/>
<protein>
    <recommendedName>
        <fullName evidence="1">Nucleotidyl transferase domain-containing protein</fullName>
    </recommendedName>
</protein>
<dbReference type="CDD" id="cd04183">
    <property type="entry name" value="GT2_BcE_like"/>
    <property type="match status" value="1"/>
</dbReference>
<evidence type="ECO:0000259" key="1">
    <source>
        <dbReference type="Pfam" id="PF00483"/>
    </source>
</evidence>
<keyword evidence="3" id="KW-1185">Reference proteome</keyword>
<name>A0A345D9B3_9BURK</name>
<evidence type="ECO:0000313" key="3">
    <source>
        <dbReference type="Proteomes" id="UP000252182"/>
    </source>
</evidence>
<dbReference type="Proteomes" id="UP000252182">
    <property type="component" value="Chromosome"/>
</dbReference>
<gene>
    <name evidence="2" type="ORF">DTO96_100667</name>
</gene>
<dbReference type="InterPro" id="IPR029044">
    <property type="entry name" value="Nucleotide-diphossugar_trans"/>
</dbReference>
<dbReference type="AlphaFoldDB" id="A0A345D9B3"/>
<dbReference type="EMBL" id="CP031124">
    <property type="protein sequence ID" value="AXF84951.1"/>
    <property type="molecule type" value="Genomic_DNA"/>
</dbReference>